<dbReference type="Proteomes" id="UP000646745">
    <property type="component" value="Unassembled WGS sequence"/>
</dbReference>
<gene>
    <name evidence="1" type="ORF">GCM10009038_06570</name>
</gene>
<protein>
    <submittedName>
        <fullName evidence="1">Uncharacterized protein</fullName>
    </submittedName>
</protein>
<sequence>MPVSASLGAFLDNAATGSTTTLQQTPWGANVSVQVRERYFAASGRSCIRLDVARNVAPASLPSGEIACQVSGKGWYAQRLVTEIIR</sequence>
<name>A0ABQ3DSM1_9GAMM</name>
<evidence type="ECO:0000313" key="1">
    <source>
        <dbReference type="EMBL" id="GHB11319.1"/>
    </source>
</evidence>
<accession>A0ABQ3DSM1</accession>
<organism evidence="1 2">
    <name type="scientific">Salinicola rhizosphaerae</name>
    <dbReference type="NCBI Taxonomy" id="1443141"/>
    <lineage>
        <taxon>Bacteria</taxon>
        <taxon>Pseudomonadati</taxon>
        <taxon>Pseudomonadota</taxon>
        <taxon>Gammaproteobacteria</taxon>
        <taxon>Oceanospirillales</taxon>
        <taxon>Halomonadaceae</taxon>
        <taxon>Salinicola</taxon>
    </lineage>
</organism>
<dbReference type="InterPro" id="IPR032258">
    <property type="entry name" value="DUF5061"/>
</dbReference>
<proteinExistence type="predicted"/>
<dbReference type="Pfam" id="PF16587">
    <property type="entry name" value="DUF5061"/>
    <property type="match status" value="1"/>
</dbReference>
<reference evidence="2" key="1">
    <citation type="journal article" date="2019" name="Int. J. Syst. Evol. Microbiol.">
        <title>The Global Catalogue of Microorganisms (GCM) 10K type strain sequencing project: providing services to taxonomists for standard genome sequencing and annotation.</title>
        <authorList>
            <consortium name="The Broad Institute Genomics Platform"/>
            <consortium name="The Broad Institute Genome Sequencing Center for Infectious Disease"/>
            <person name="Wu L."/>
            <person name="Ma J."/>
        </authorList>
    </citation>
    <scope>NUCLEOTIDE SEQUENCE [LARGE SCALE GENOMIC DNA]</scope>
    <source>
        <strain evidence="2">KCTC 32998</strain>
    </source>
</reference>
<evidence type="ECO:0000313" key="2">
    <source>
        <dbReference type="Proteomes" id="UP000646745"/>
    </source>
</evidence>
<keyword evidence="2" id="KW-1185">Reference proteome</keyword>
<comment type="caution">
    <text evidence="1">The sequence shown here is derived from an EMBL/GenBank/DDBJ whole genome shotgun (WGS) entry which is preliminary data.</text>
</comment>
<dbReference type="EMBL" id="BMZI01000001">
    <property type="protein sequence ID" value="GHB11319.1"/>
    <property type="molecule type" value="Genomic_DNA"/>
</dbReference>